<organism evidence="1 2">
    <name type="scientific">Sulfurimicrobium lacus</name>
    <dbReference type="NCBI Taxonomy" id="2715678"/>
    <lineage>
        <taxon>Bacteria</taxon>
        <taxon>Pseudomonadati</taxon>
        <taxon>Pseudomonadota</taxon>
        <taxon>Betaproteobacteria</taxon>
        <taxon>Nitrosomonadales</taxon>
        <taxon>Sulfuricellaceae</taxon>
        <taxon>Sulfurimicrobium</taxon>
    </lineage>
</organism>
<keyword evidence="2" id="KW-1185">Reference proteome</keyword>
<sequence>MEAPIHTMSDLFAQLGLASDQASIDQFIAAHQALTAGVPLSEAPFWTSAQTEFLREELLEDADWAEVIDALNVELHPMR</sequence>
<dbReference type="InterPro" id="IPR038086">
    <property type="entry name" value="DUF2789_sf"/>
</dbReference>
<protein>
    <recommendedName>
        <fullName evidence="3">DUF2789 domain-containing protein</fullName>
    </recommendedName>
</protein>
<proteinExistence type="predicted"/>
<dbReference type="EMBL" id="AP022853">
    <property type="protein sequence ID" value="BCB28579.1"/>
    <property type="molecule type" value="Genomic_DNA"/>
</dbReference>
<accession>A0A6F8VIN8</accession>
<evidence type="ECO:0000313" key="1">
    <source>
        <dbReference type="EMBL" id="BCB28579.1"/>
    </source>
</evidence>
<dbReference type="RefSeq" id="WP_173068219.1">
    <property type="nucleotide sequence ID" value="NZ_AP022853.1"/>
</dbReference>
<reference evidence="2" key="1">
    <citation type="submission" date="2020-03" db="EMBL/GenBank/DDBJ databases">
        <title>Complete genome sequence of sulfur-oxidizing bacterium skT11.</title>
        <authorList>
            <person name="Kanda M."/>
            <person name="Kojima H."/>
            <person name="Fukui M."/>
        </authorList>
    </citation>
    <scope>NUCLEOTIDE SEQUENCE [LARGE SCALE GENOMIC DNA]</scope>
    <source>
        <strain evidence="2">skT11</strain>
    </source>
</reference>
<dbReference type="Gene3D" id="1.10.10.1130">
    <property type="entry name" value="Uncharacterised protein PF10982, DUF2789"/>
    <property type="match status" value="1"/>
</dbReference>
<dbReference type="InterPro" id="IPR021250">
    <property type="entry name" value="DUF2789"/>
</dbReference>
<dbReference type="AlphaFoldDB" id="A0A6F8VIN8"/>
<evidence type="ECO:0008006" key="3">
    <source>
        <dbReference type="Google" id="ProtNLM"/>
    </source>
</evidence>
<evidence type="ECO:0000313" key="2">
    <source>
        <dbReference type="Proteomes" id="UP000502260"/>
    </source>
</evidence>
<gene>
    <name evidence="1" type="ORF">SKTS_34650</name>
</gene>
<dbReference type="Pfam" id="PF10982">
    <property type="entry name" value="DUF2789"/>
    <property type="match status" value="1"/>
</dbReference>
<dbReference type="Proteomes" id="UP000502260">
    <property type="component" value="Chromosome"/>
</dbReference>
<dbReference type="KEGG" id="slac:SKTS_34650"/>
<name>A0A6F8VIN8_9PROT</name>